<feature type="region of interest" description="Disordered" evidence="1">
    <location>
        <begin position="1"/>
        <end position="30"/>
    </location>
</feature>
<dbReference type="RefSeq" id="XP_008612615.1">
    <property type="nucleotide sequence ID" value="XM_008614393.1"/>
</dbReference>
<dbReference type="SUPFAM" id="SSF53474">
    <property type="entry name" value="alpha/beta-Hydrolases"/>
    <property type="match status" value="1"/>
</dbReference>
<dbReference type="VEuPathDB" id="FungiDB:SDRG_08503"/>
<dbReference type="GeneID" id="19949230"/>
<feature type="domain" description="KANL3/Tex30 alpha/beta hydrolase-like" evidence="2">
    <location>
        <begin position="58"/>
        <end position="241"/>
    </location>
</feature>
<dbReference type="Pfam" id="PF20408">
    <property type="entry name" value="Abhydrolase_11"/>
    <property type="match status" value="1"/>
</dbReference>
<name>T0QJ95_SAPDV</name>
<protein>
    <recommendedName>
        <fullName evidence="2">KANL3/Tex30 alpha/beta hydrolase-like domain-containing protein</fullName>
    </recommendedName>
</protein>
<dbReference type="STRING" id="1156394.T0QJ95"/>
<dbReference type="InterPro" id="IPR029058">
    <property type="entry name" value="AB_hydrolase_fold"/>
</dbReference>
<evidence type="ECO:0000256" key="1">
    <source>
        <dbReference type="SAM" id="MobiDB-lite"/>
    </source>
</evidence>
<dbReference type="InterPro" id="IPR046879">
    <property type="entry name" value="KANL3/Tex30_Abhydrolase"/>
</dbReference>
<dbReference type="Proteomes" id="UP000030762">
    <property type="component" value="Unassembled WGS sequence"/>
</dbReference>
<dbReference type="AlphaFoldDB" id="T0QJ95"/>
<evidence type="ECO:0000313" key="3">
    <source>
        <dbReference type="EMBL" id="EQC33820.1"/>
    </source>
</evidence>
<sequence length="248" mass="26494">MRRSARQKRPVSAPEPAQESPAPKKAKAARTKVAPAVHTKAKAVLVVLPGASGSFSKAMHDLVLSQLSDVVIHNAIDERRRWNTRKAAAPANFELVRSCCPSTADLATYGVDTFYVFAHSFGNRVLCEMLGAGALRDVCGVILSGFPLYGPKNNDERVVQLRLLPATTPALVLSGDADDFLHRPYLDTAGAALLQATLEALAHPAIDVVVLENAGHDLPKTKGKDTAAATATRMIESIASFLTTHRPV</sequence>
<dbReference type="Gene3D" id="3.40.50.1820">
    <property type="entry name" value="alpha/beta hydrolase"/>
    <property type="match status" value="1"/>
</dbReference>
<dbReference type="OrthoDB" id="203189at2759"/>
<gene>
    <name evidence="3" type="ORF">SDRG_08503</name>
</gene>
<keyword evidence="4" id="KW-1185">Reference proteome</keyword>
<feature type="compositionally biased region" description="Low complexity" evidence="1">
    <location>
        <begin position="10"/>
        <end position="23"/>
    </location>
</feature>
<evidence type="ECO:0000313" key="4">
    <source>
        <dbReference type="Proteomes" id="UP000030762"/>
    </source>
</evidence>
<organism evidence="3 4">
    <name type="scientific">Saprolegnia diclina (strain VS20)</name>
    <dbReference type="NCBI Taxonomy" id="1156394"/>
    <lineage>
        <taxon>Eukaryota</taxon>
        <taxon>Sar</taxon>
        <taxon>Stramenopiles</taxon>
        <taxon>Oomycota</taxon>
        <taxon>Saprolegniomycetes</taxon>
        <taxon>Saprolegniales</taxon>
        <taxon>Saprolegniaceae</taxon>
        <taxon>Saprolegnia</taxon>
    </lineage>
</organism>
<reference evidence="3 4" key="1">
    <citation type="submission" date="2012-04" db="EMBL/GenBank/DDBJ databases">
        <title>The Genome Sequence of Saprolegnia declina VS20.</title>
        <authorList>
            <consortium name="The Broad Institute Genome Sequencing Platform"/>
            <person name="Russ C."/>
            <person name="Nusbaum C."/>
            <person name="Tyler B."/>
            <person name="van West P."/>
            <person name="Dieguez-Uribeondo J."/>
            <person name="de Bruijn I."/>
            <person name="Tripathy S."/>
            <person name="Jiang R."/>
            <person name="Young S.K."/>
            <person name="Zeng Q."/>
            <person name="Gargeya S."/>
            <person name="Fitzgerald M."/>
            <person name="Haas B."/>
            <person name="Abouelleil A."/>
            <person name="Alvarado L."/>
            <person name="Arachchi H.M."/>
            <person name="Berlin A."/>
            <person name="Chapman S.B."/>
            <person name="Goldberg J."/>
            <person name="Griggs A."/>
            <person name="Gujja S."/>
            <person name="Hansen M."/>
            <person name="Howarth C."/>
            <person name="Imamovic A."/>
            <person name="Larimer J."/>
            <person name="McCowen C."/>
            <person name="Montmayeur A."/>
            <person name="Murphy C."/>
            <person name="Neiman D."/>
            <person name="Pearson M."/>
            <person name="Priest M."/>
            <person name="Roberts A."/>
            <person name="Saif S."/>
            <person name="Shea T."/>
            <person name="Sisk P."/>
            <person name="Sykes S."/>
            <person name="Wortman J."/>
            <person name="Nusbaum C."/>
            <person name="Birren B."/>
        </authorList>
    </citation>
    <scope>NUCLEOTIDE SEQUENCE [LARGE SCALE GENOMIC DNA]</scope>
    <source>
        <strain evidence="3 4">VS20</strain>
    </source>
</reference>
<dbReference type="InParanoid" id="T0QJ95"/>
<accession>T0QJ95</accession>
<dbReference type="OMA" id="FYVFAHS"/>
<proteinExistence type="predicted"/>
<dbReference type="EMBL" id="JH767157">
    <property type="protein sequence ID" value="EQC33820.1"/>
    <property type="molecule type" value="Genomic_DNA"/>
</dbReference>
<evidence type="ECO:0000259" key="2">
    <source>
        <dbReference type="Pfam" id="PF20408"/>
    </source>
</evidence>